<dbReference type="EMBL" id="JACEIK010004768">
    <property type="protein sequence ID" value="MCD9646378.1"/>
    <property type="molecule type" value="Genomic_DNA"/>
</dbReference>
<accession>A0ABS8VGF5</accession>
<organism evidence="1 2">
    <name type="scientific">Datura stramonium</name>
    <name type="common">Jimsonweed</name>
    <name type="synonym">Common thornapple</name>
    <dbReference type="NCBI Taxonomy" id="4076"/>
    <lineage>
        <taxon>Eukaryota</taxon>
        <taxon>Viridiplantae</taxon>
        <taxon>Streptophyta</taxon>
        <taxon>Embryophyta</taxon>
        <taxon>Tracheophyta</taxon>
        <taxon>Spermatophyta</taxon>
        <taxon>Magnoliopsida</taxon>
        <taxon>eudicotyledons</taxon>
        <taxon>Gunneridae</taxon>
        <taxon>Pentapetalae</taxon>
        <taxon>asterids</taxon>
        <taxon>lamiids</taxon>
        <taxon>Solanales</taxon>
        <taxon>Solanaceae</taxon>
        <taxon>Solanoideae</taxon>
        <taxon>Datureae</taxon>
        <taxon>Datura</taxon>
    </lineage>
</organism>
<name>A0ABS8VGF5_DATST</name>
<comment type="caution">
    <text evidence="1">The sequence shown here is derived from an EMBL/GenBank/DDBJ whole genome shotgun (WGS) entry which is preliminary data.</text>
</comment>
<proteinExistence type="predicted"/>
<reference evidence="1 2" key="1">
    <citation type="journal article" date="2021" name="BMC Genomics">
        <title>Datura genome reveals duplications of psychoactive alkaloid biosynthetic genes and high mutation rate following tissue culture.</title>
        <authorList>
            <person name="Rajewski A."/>
            <person name="Carter-House D."/>
            <person name="Stajich J."/>
            <person name="Litt A."/>
        </authorList>
    </citation>
    <scope>NUCLEOTIDE SEQUENCE [LARGE SCALE GENOMIC DNA]</scope>
    <source>
        <strain evidence="1">AR-01</strain>
    </source>
</reference>
<keyword evidence="2" id="KW-1185">Reference proteome</keyword>
<protein>
    <submittedName>
        <fullName evidence="1">Uncharacterized protein</fullName>
    </submittedName>
</protein>
<dbReference type="Proteomes" id="UP000823775">
    <property type="component" value="Unassembled WGS sequence"/>
</dbReference>
<sequence length="132" mass="14605">MATRYINLRSHIGGILVSEVELVYIRVGGPNKDFTNKVGEGLSAPLDKGIELIDGRGQIEGVQSSNMIGNSSGNTNDLEDKFELSNEEEDDVEATVHCEVEDDENIDLFGDEDSYRSDIHEELNIFKTDLKA</sequence>
<evidence type="ECO:0000313" key="1">
    <source>
        <dbReference type="EMBL" id="MCD9646378.1"/>
    </source>
</evidence>
<gene>
    <name evidence="1" type="ORF">HAX54_036151</name>
</gene>
<evidence type="ECO:0000313" key="2">
    <source>
        <dbReference type="Proteomes" id="UP000823775"/>
    </source>
</evidence>